<evidence type="ECO:0000313" key="5">
    <source>
        <dbReference type="EMBL" id="AZV77876.1"/>
    </source>
</evidence>
<feature type="region of interest" description="Disordered" evidence="2">
    <location>
        <begin position="991"/>
        <end position="1011"/>
    </location>
</feature>
<dbReference type="EMBL" id="CP033219">
    <property type="protein sequence ID" value="AZV77876.1"/>
    <property type="molecule type" value="Genomic_DNA"/>
</dbReference>
<dbReference type="Proteomes" id="UP000283063">
    <property type="component" value="Chromosome"/>
</dbReference>
<protein>
    <submittedName>
        <fullName evidence="5">Phage tail tape measure protein</fullName>
    </submittedName>
</protein>
<feature type="transmembrane region" description="Helical" evidence="3">
    <location>
        <begin position="486"/>
        <end position="511"/>
    </location>
</feature>
<name>A0A3T0N1I7_9RHOB</name>
<sequence>MAVGDLNVALILDLVDRASGPARQVMGALQQIGHVTEQTGRNGVDWANAQIAATEARRAALRGEAFAVAATGYALYKALQPAIQFETAMAGVSKVIDFDSPEGLDKMSSDILALTTSGALPMAAEGIAEIIEAAGQAGIVDSALPDDEERNQLLAFARDAAQMGVAFDITAEQSGQAMATWRSAMKLTASDALGLGDAINHISNNMNATAPAMVDIIRRQGAVAQSAGLVEQEIAALAGAFLSGGAAPEVAATGMKNFLGALTKGEAVTKRQAKVLDALGFDPVALSKRMHEDAQGAILDVVNAMADLPEYQQSAAISQLFGEESKGAIAPLLTNVDLLREAFELIADPSDYAGSMLAEYQKQAATTANAIVVTTNFVKGFAIAAGSILLPELNELLAVLQPMIGASIEWAEAHPELITQLFRLTAGLLAVKIASIGLRWGLFSTLLPILHVFRAASWMVMMLPRLAAGLLALLNPLKLIRGALFALRLAFIATGVGALLVGIAMAGVWIYNNWQGLQTFFVGFWQTFRDALGPAAPMLDSIITYAKEIWQWFTNLLGPMDATEQQWLSWGTNAGTALGGVVGRVIEWTSANSGLVATVAKLYGGWLALRLVWLLPMAPIRAAGRLLAWIGKGPMVALLRGVKLLSTAFWRLGLLMLANPVGLIITSLAALALVVYQNWDRLVAFLTEKVEAVRAAFDQGILQGVFKLLAEFNPFTLAMEGMQGLIAYVMELLGVPEQIVEAFRAFSLYDTGVALIQSLWDGLGSLVGAMVDEIRLNMEDGILNGVFKLIAKFNPFTAAVDGAARMVAVAMELMGVPDEIIAKFAEFSLYDTGVALLQSLWDGMSSLLTEMVDAITAKLAALKPQWITDVMNWVSGDDPNSSQPAGRDSGGPVRAGIPYLVGERSPEIFVPGVSGSILPTRVLRAAMAASAITAPAAALPSQAEVLQSIDQRPAMSAPAAAPAIVQEGDTVTFNIYPTPGMSPEDVAREVRRELDAREDARRSDLHDGATF</sequence>
<dbReference type="RefSeq" id="WP_127748437.1">
    <property type="nucleotide sequence ID" value="NZ_CP033219.1"/>
</dbReference>
<dbReference type="Pfam" id="PF10145">
    <property type="entry name" value="PhageMin_Tail"/>
    <property type="match status" value="1"/>
</dbReference>
<accession>A0A3T0N1I7</accession>
<proteinExistence type="predicted"/>
<feature type="domain" description="Phage tail tape measure protein" evidence="4">
    <location>
        <begin position="113"/>
        <end position="322"/>
    </location>
</feature>
<keyword evidence="3" id="KW-0472">Membrane</keyword>
<reference evidence="5 6" key="1">
    <citation type="submission" date="2018-10" db="EMBL/GenBank/DDBJ databases">
        <title>Parasedimentitalea marina sp. nov., a psychrophilic bacterium isolated from deep seawater of the New Britain Trench.</title>
        <authorList>
            <person name="Cao J."/>
        </authorList>
    </citation>
    <scope>NUCLEOTIDE SEQUENCE [LARGE SCALE GENOMIC DNA]</scope>
    <source>
        <strain evidence="5 6">W43</strain>
    </source>
</reference>
<gene>
    <name evidence="5" type="ORF">EBB79_08195</name>
</gene>
<dbReference type="KEGG" id="sedi:EBB79_08195"/>
<evidence type="ECO:0000256" key="1">
    <source>
        <dbReference type="ARBA" id="ARBA00022612"/>
    </source>
</evidence>
<keyword evidence="1" id="KW-1188">Viral release from host cell</keyword>
<keyword evidence="3" id="KW-0812">Transmembrane</keyword>
<keyword evidence="3" id="KW-1133">Transmembrane helix</keyword>
<evidence type="ECO:0000259" key="4">
    <source>
        <dbReference type="Pfam" id="PF10145"/>
    </source>
</evidence>
<dbReference type="PANTHER" id="PTHR37813">
    <property type="entry name" value="FELS-2 PROPHAGE PROTEIN"/>
    <property type="match status" value="1"/>
</dbReference>
<evidence type="ECO:0000256" key="3">
    <source>
        <dbReference type="SAM" id="Phobius"/>
    </source>
</evidence>
<evidence type="ECO:0000256" key="2">
    <source>
        <dbReference type="SAM" id="MobiDB-lite"/>
    </source>
</evidence>
<feature type="transmembrane region" description="Helical" evidence="3">
    <location>
        <begin position="652"/>
        <end position="676"/>
    </location>
</feature>
<organism evidence="5 6">
    <name type="scientific">Parasedimentitalea marina</name>
    <dbReference type="NCBI Taxonomy" id="2483033"/>
    <lineage>
        <taxon>Bacteria</taxon>
        <taxon>Pseudomonadati</taxon>
        <taxon>Pseudomonadota</taxon>
        <taxon>Alphaproteobacteria</taxon>
        <taxon>Rhodobacterales</taxon>
        <taxon>Paracoccaceae</taxon>
        <taxon>Parasedimentitalea</taxon>
    </lineage>
</organism>
<keyword evidence="6" id="KW-1185">Reference proteome</keyword>
<feature type="transmembrane region" description="Helical" evidence="3">
    <location>
        <begin position="455"/>
        <end position="474"/>
    </location>
</feature>
<dbReference type="InterPro" id="IPR010090">
    <property type="entry name" value="Phage_tape_meas"/>
</dbReference>
<dbReference type="OrthoDB" id="5461326at2"/>
<dbReference type="AlphaFoldDB" id="A0A3T0N1I7"/>
<dbReference type="PANTHER" id="PTHR37813:SF1">
    <property type="entry name" value="FELS-2 PROPHAGE PROTEIN"/>
    <property type="match status" value="1"/>
</dbReference>
<evidence type="ECO:0000313" key="6">
    <source>
        <dbReference type="Proteomes" id="UP000283063"/>
    </source>
</evidence>
<dbReference type="NCBIfam" id="TIGR01760">
    <property type="entry name" value="tape_meas_TP901"/>
    <property type="match status" value="1"/>
</dbReference>